<dbReference type="STRING" id="671072.PL9214670216"/>
<keyword evidence="1" id="KW-0808">Transferase</keyword>
<evidence type="ECO:0000313" key="2">
    <source>
        <dbReference type="Proteomes" id="UP000184315"/>
    </source>
</evidence>
<sequence>MISVILNVYKRNKNLERQINALINQTVQIKYSDIHIWYNKSELNQELPKSSDIKTYICSYNTKFHGRFLISLIVKTPFVAVFDDDIIPGNKWFENCLNSINSFNGILGGTGVILKAKAYRPNLKIGWNGVHSPNNEKVDLVGHTWFFRQDWAKYLWYEEPITWNNGEDIMFSYLAQKHGGISSFVPPHPEQDKELWSNVPERDYGYGTDENASFLNDSEHFRIRDEICRRYIDMGWKTLNNIK</sequence>
<dbReference type="GO" id="GO:0016740">
    <property type="term" value="F:transferase activity"/>
    <property type="evidence" value="ECO:0007669"/>
    <property type="project" value="UniProtKB-KW"/>
</dbReference>
<dbReference type="Gene3D" id="3.90.550.10">
    <property type="entry name" value="Spore Coat Polysaccharide Biosynthesis Protein SpsA, Chain A"/>
    <property type="match status" value="1"/>
</dbReference>
<name>A0A1J1LTQ6_9CYAN</name>
<dbReference type="RefSeq" id="WP_072722545.1">
    <property type="nucleotide sequence ID" value="NZ_LN889815.1"/>
</dbReference>
<evidence type="ECO:0000313" key="1">
    <source>
        <dbReference type="EMBL" id="CUR35590.1"/>
    </source>
</evidence>
<dbReference type="InterPro" id="IPR029044">
    <property type="entry name" value="Nucleotide-diphossugar_trans"/>
</dbReference>
<accession>A0A1J1LTQ6</accession>
<gene>
    <name evidence="1" type="ORF">PL9214670216</name>
</gene>
<dbReference type="AlphaFoldDB" id="A0A1J1LTQ6"/>
<dbReference type="OrthoDB" id="7665907at2"/>
<protein>
    <submittedName>
        <fullName evidence="1">Putative glycosyltransferase</fullName>
    </submittedName>
</protein>
<dbReference type="Proteomes" id="UP000184315">
    <property type="component" value="Unassembled WGS sequence"/>
</dbReference>
<dbReference type="EMBL" id="CZDF01000174">
    <property type="protein sequence ID" value="CUR35590.1"/>
    <property type="molecule type" value="Genomic_DNA"/>
</dbReference>
<reference evidence="2" key="1">
    <citation type="submission" date="2015-10" db="EMBL/GenBank/DDBJ databases">
        <authorList>
            <person name="Regsiter A."/>
            <person name="william w."/>
        </authorList>
    </citation>
    <scope>NUCLEOTIDE SEQUENCE [LARGE SCALE GENOMIC DNA]</scope>
</reference>
<dbReference type="SUPFAM" id="SSF53448">
    <property type="entry name" value="Nucleotide-diphospho-sugar transferases"/>
    <property type="match status" value="1"/>
</dbReference>
<organism evidence="1 2">
    <name type="scientific">Planktothrix tepida PCC 9214</name>
    <dbReference type="NCBI Taxonomy" id="671072"/>
    <lineage>
        <taxon>Bacteria</taxon>
        <taxon>Bacillati</taxon>
        <taxon>Cyanobacteriota</taxon>
        <taxon>Cyanophyceae</taxon>
        <taxon>Oscillatoriophycideae</taxon>
        <taxon>Oscillatoriales</taxon>
        <taxon>Microcoleaceae</taxon>
        <taxon>Planktothrix</taxon>
    </lineage>
</organism>
<keyword evidence="2" id="KW-1185">Reference proteome</keyword>
<proteinExistence type="predicted"/>